<protein>
    <recommendedName>
        <fullName evidence="4">BHLH domain-containing protein</fullName>
    </recommendedName>
</protein>
<gene>
    <name evidence="2" type="ORF">NHX12_026193</name>
</gene>
<feature type="region of interest" description="Disordered" evidence="1">
    <location>
        <begin position="94"/>
        <end position="114"/>
    </location>
</feature>
<evidence type="ECO:0000313" key="2">
    <source>
        <dbReference type="EMBL" id="KAJ3606674.1"/>
    </source>
</evidence>
<feature type="region of interest" description="Disordered" evidence="1">
    <location>
        <begin position="138"/>
        <end position="159"/>
    </location>
</feature>
<accession>A0A9Q0EGY2</accession>
<organism evidence="2 3">
    <name type="scientific">Muraenolepis orangiensis</name>
    <name type="common">Patagonian moray cod</name>
    <dbReference type="NCBI Taxonomy" id="630683"/>
    <lineage>
        <taxon>Eukaryota</taxon>
        <taxon>Metazoa</taxon>
        <taxon>Chordata</taxon>
        <taxon>Craniata</taxon>
        <taxon>Vertebrata</taxon>
        <taxon>Euteleostomi</taxon>
        <taxon>Actinopterygii</taxon>
        <taxon>Neopterygii</taxon>
        <taxon>Teleostei</taxon>
        <taxon>Neoteleostei</taxon>
        <taxon>Acanthomorphata</taxon>
        <taxon>Zeiogadaria</taxon>
        <taxon>Gadariae</taxon>
        <taxon>Gadiformes</taxon>
        <taxon>Muraenolepidoidei</taxon>
        <taxon>Muraenolepididae</taxon>
        <taxon>Muraenolepis</taxon>
    </lineage>
</organism>
<evidence type="ECO:0000313" key="3">
    <source>
        <dbReference type="Proteomes" id="UP001148018"/>
    </source>
</evidence>
<evidence type="ECO:0000256" key="1">
    <source>
        <dbReference type="SAM" id="MobiDB-lite"/>
    </source>
</evidence>
<evidence type="ECO:0008006" key="4">
    <source>
        <dbReference type="Google" id="ProtNLM"/>
    </source>
</evidence>
<feature type="compositionally biased region" description="Basic residues" evidence="1">
    <location>
        <begin position="27"/>
        <end position="36"/>
    </location>
</feature>
<dbReference type="Proteomes" id="UP001148018">
    <property type="component" value="Unassembled WGS sequence"/>
</dbReference>
<dbReference type="EMBL" id="JANIIK010000042">
    <property type="protein sequence ID" value="KAJ3606674.1"/>
    <property type="molecule type" value="Genomic_DNA"/>
</dbReference>
<proteinExistence type="predicted"/>
<dbReference type="OrthoDB" id="10063436at2759"/>
<keyword evidence="3" id="KW-1185">Reference proteome</keyword>
<comment type="caution">
    <text evidence="2">The sequence shown here is derived from an EMBL/GenBank/DDBJ whole genome shotgun (WGS) entry which is preliminary data.</text>
</comment>
<reference evidence="2" key="1">
    <citation type="submission" date="2022-07" db="EMBL/GenBank/DDBJ databases">
        <title>Chromosome-level genome of Muraenolepis orangiensis.</title>
        <authorList>
            <person name="Kim J."/>
        </authorList>
    </citation>
    <scope>NUCLEOTIDE SEQUENCE</scope>
    <source>
        <strain evidence="2">KU_S4_2022</strain>
        <tissue evidence="2">Muscle</tissue>
    </source>
</reference>
<feature type="region of interest" description="Disordered" evidence="1">
    <location>
        <begin position="18"/>
        <end position="74"/>
    </location>
</feature>
<sequence>MEQTPLESLMSISVVHQTGALDPVHQKPSRSGRLRQPRSWVSSESRCGPGGPAGSGVVTRGLRSHHSPENAARERSRLDVLLLATNYITQLSDTLQRGGASQPGLPRPPGGGLHPVKKWPMRSLLYCGNVGELLSANQKKAQTQEVTRPPIPKFENSRE</sequence>
<dbReference type="AlphaFoldDB" id="A0A9Q0EGY2"/>
<name>A0A9Q0EGY2_9TELE</name>